<feature type="transmembrane region" description="Helical" evidence="1">
    <location>
        <begin position="13"/>
        <end position="31"/>
    </location>
</feature>
<keyword evidence="1" id="KW-0812">Transmembrane</keyword>
<keyword evidence="1" id="KW-1133">Transmembrane helix</keyword>
<evidence type="ECO:0000313" key="3">
    <source>
        <dbReference type="Proteomes" id="UP001549099"/>
    </source>
</evidence>
<evidence type="ECO:0000256" key="1">
    <source>
        <dbReference type="SAM" id="Phobius"/>
    </source>
</evidence>
<sequence length="36" mass="4005">MNAHYLGDNLLEILIVVALVAFIAIIALGMVKNWKH</sequence>
<organism evidence="2 3">
    <name type="scientific">Bhargavaea ullalensis</name>
    <dbReference type="NCBI Taxonomy" id="1265685"/>
    <lineage>
        <taxon>Bacteria</taxon>
        <taxon>Bacillati</taxon>
        <taxon>Bacillota</taxon>
        <taxon>Bacilli</taxon>
        <taxon>Bacillales</taxon>
        <taxon>Caryophanaceae</taxon>
        <taxon>Bhargavaea</taxon>
    </lineage>
</organism>
<protein>
    <submittedName>
        <fullName evidence="2">Tfp pilus assembly protein FimT</fullName>
    </submittedName>
</protein>
<dbReference type="EMBL" id="JBEPLW010000029">
    <property type="protein sequence ID" value="MET3576666.1"/>
    <property type="molecule type" value="Genomic_DNA"/>
</dbReference>
<gene>
    <name evidence="2" type="ORF">ABID49_002595</name>
</gene>
<keyword evidence="1" id="KW-0472">Membrane</keyword>
<keyword evidence="3" id="KW-1185">Reference proteome</keyword>
<accession>A0ABV2GEH7</accession>
<evidence type="ECO:0000313" key="2">
    <source>
        <dbReference type="EMBL" id="MET3576666.1"/>
    </source>
</evidence>
<dbReference type="Proteomes" id="UP001549099">
    <property type="component" value="Unassembled WGS sequence"/>
</dbReference>
<name>A0ABV2GEH7_9BACL</name>
<comment type="caution">
    <text evidence="2">The sequence shown here is derived from an EMBL/GenBank/DDBJ whole genome shotgun (WGS) entry which is preliminary data.</text>
</comment>
<proteinExistence type="predicted"/>
<reference evidence="2 3" key="1">
    <citation type="submission" date="2024-06" db="EMBL/GenBank/DDBJ databases">
        <title>Genomic Encyclopedia of Type Strains, Phase IV (KMG-IV): sequencing the most valuable type-strain genomes for metagenomic binning, comparative biology and taxonomic classification.</title>
        <authorList>
            <person name="Goeker M."/>
        </authorList>
    </citation>
    <scope>NUCLEOTIDE SEQUENCE [LARGE SCALE GENOMIC DNA]</scope>
    <source>
        <strain evidence="2 3">DSM 26128</strain>
    </source>
</reference>